<reference evidence="2" key="1">
    <citation type="submission" date="2013-02" db="EMBL/GenBank/DDBJ databases">
        <authorList>
            <person name="Hughes D."/>
        </authorList>
    </citation>
    <scope>NUCLEOTIDE SEQUENCE</scope>
    <source>
        <strain>Durham</strain>
        <strain evidence="2">NC isolate 2 -- Noor lab</strain>
    </source>
</reference>
<evidence type="ECO:0000313" key="1">
    <source>
        <dbReference type="EnsemblMetazoa" id="MESCA007191-PA"/>
    </source>
</evidence>
<evidence type="ECO:0000313" key="2">
    <source>
        <dbReference type="Proteomes" id="UP000015102"/>
    </source>
</evidence>
<keyword evidence="2" id="KW-1185">Reference proteome</keyword>
<reference evidence="1" key="2">
    <citation type="submission" date="2015-06" db="UniProtKB">
        <authorList>
            <consortium name="EnsemblMetazoa"/>
        </authorList>
    </citation>
    <scope>IDENTIFICATION</scope>
</reference>
<dbReference type="SUPFAM" id="SSF50978">
    <property type="entry name" value="WD40 repeat-like"/>
    <property type="match status" value="1"/>
</dbReference>
<dbReference type="HOGENOM" id="CLU_1507098_0_0_1"/>
<dbReference type="AlphaFoldDB" id="T1GTZ2"/>
<protein>
    <submittedName>
        <fullName evidence="1">Uncharacterized protein</fullName>
    </submittedName>
</protein>
<dbReference type="EMBL" id="CAQQ02137178">
    <property type="status" value="NOT_ANNOTATED_CDS"/>
    <property type="molecule type" value="Genomic_DNA"/>
</dbReference>
<organism evidence="1 2">
    <name type="scientific">Megaselia scalaris</name>
    <name type="common">Humpbacked fly</name>
    <name type="synonym">Phora scalaris</name>
    <dbReference type="NCBI Taxonomy" id="36166"/>
    <lineage>
        <taxon>Eukaryota</taxon>
        <taxon>Metazoa</taxon>
        <taxon>Ecdysozoa</taxon>
        <taxon>Arthropoda</taxon>
        <taxon>Hexapoda</taxon>
        <taxon>Insecta</taxon>
        <taxon>Pterygota</taxon>
        <taxon>Neoptera</taxon>
        <taxon>Endopterygota</taxon>
        <taxon>Diptera</taxon>
        <taxon>Brachycera</taxon>
        <taxon>Muscomorpha</taxon>
        <taxon>Platypezoidea</taxon>
        <taxon>Phoridae</taxon>
        <taxon>Megaseliini</taxon>
        <taxon>Megaselia</taxon>
    </lineage>
</organism>
<accession>T1GTZ2</accession>
<dbReference type="EMBL" id="CAQQ02137177">
    <property type="status" value="NOT_ANNOTATED_CDS"/>
    <property type="molecule type" value="Genomic_DNA"/>
</dbReference>
<dbReference type="Proteomes" id="UP000015102">
    <property type="component" value="Unassembled WGS sequence"/>
</dbReference>
<dbReference type="InterPro" id="IPR036322">
    <property type="entry name" value="WD40_repeat_dom_sf"/>
</dbReference>
<proteinExistence type="predicted"/>
<dbReference type="OMA" id="RIDSKCE"/>
<dbReference type="STRING" id="36166.T1GTZ2"/>
<sequence length="179" mass="20214">VPICRAIAPKSTSGIATNVLCHPTLSNFFFVCGERHLRVWSILREQRKLNVHDVNMGKLQRKFTGMRIDSKCEYLYLGTMTGDVIKVRLNCCDPENVTKKGMNSLIIGAFAKHNPRKPKGKDCVQYVCGVRDLYVLNECTFLIGAGDGTVDMVVERDVCLKDYPNPTWPLYRATKTVKK</sequence>
<dbReference type="EnsemblMetazoa" id="MESCA007191-RA">
    <property type="protein sequence ID" value="MESCA007191-PA"/>
    <property type="gene ID" value="MESCA007191"/>
</dbReference>
<name>T1GTZ2_MEGSC</name>